<dbReference type="SUPFAM" id="SSF57850">
    <property type="entry name" value="RING/U-box"/>
    <property type="match status" value="1"/>
</dbReference>
<keyword evidence="3" id="KW-0862">Zinc</keyword>
<dbReference type="GO" id="GO:0061630">
    <property type="term" value="F:ubiquitin protein ligase activity"/>
    <property type="evidence" value="ECO:0007669"/>
    <property type="project" value="InterPro"/>
</dbReference>
<dbReference type="AlphaFoldDB" id="A0A5H2XPH6"/>
<dbReference type="PANTHER" id="PTHR47094:SF16">
    <property type="entry name" value="E3 UBIQUITIN-PROTEIN LIGASE RNF4-LIKE ISOFORM X1"/>
    <property type="match status" value="1"/>
</dbReference>
<dbReference type="InterPro" id="IPR013083">
    <property type="entry name" value="Znf_RING/FYVE/PHD"/>
</dbReference>
<organism evidence="6">
    <name type="scientific">Prunus dulcis</name>
    <name type="common">Almond</name>
    <name type="synonym">Amygdalus dulcis</name>
    <dbReference type="NCBI Taxonomy" id="3755"/>
    <lineage>
        <taxon>Eukaryota</taxon>
        <taxon>Viridiplantae</taxon>
        <taxon>Streptophyta</taxon>
        <taxon>Embryophyta</taxon>
        <taxon>Tracheophyta</taxon>
        <taxon>Spermatophyta</taxon>
        <taxon>Magnoliopsida</taxon>
        <taxon>eudicotyledons</taxon>
        <taxon>Gunneridae</taxon>
        <taxon>Pentapetalae</taxon>
        <taxon>rosids</taxon>
        <taxon>fabids</taxon>
        <taxon>Rosales</taxon>
        <taxon>Rosaceae</taxon>
        <taxon>Amygdaloideae</taxon>
        <taxon>Amygdaleae</taxon>
        <taxon>Prunus</taxon>
    </lineage>
</organism>
<dbReference type="InterPro" id="IPR049627">
    <property type="entry name" value="SLX8"/>
</dbReference>
<name>A0A5H2XPH6_PRUDU</name>
<keyword evidence="2 4" id="KW-0863">Zinc-finger</keyword>
<dbReference type="PANTHER" id="PTHR47094">
    <property type="entry name" value="ELFLESS, ISOFORM B"/>
    <property type="match status" value="1"/>
</dbReference>
<dbReference type="Gene3D" id="3.30.40.10">
    <property type="entry name" value="Zinc/RING finger domain, C3HC4 (zinc finger)"/>
    <property type="match status" value="1"/>
</dbReference>
<protein>
    <submittedName>
        <fullName evidence="6">RING/U-box superfamily protein</fullName>
    </submittedName>
</protein>
<dbReference type="GO" id="GO:0006511">
    <property type="term" value="P:ubiquitin-dependent protein catabolic process"/>
    <property type="evidence" value="ECO:0007669"/>
    <property type="project" value="TreeGrafter"/>
</dbReference>
<evidence type="ECO:0000256" key="1">
    <source>
        <dbReference type="ARBA" id="ARBA00022723"/>
    </source>
</evidence>
<accession>A0A5H2XPH6</accession>
<dbReference type="GO" id="GO:0033768">
    <property type="term" value="C:SUMO-targeted ubiquitin ligase complex"/>
    <property type="evidence" value="ECO:0007669"/>
    <property type="project" value="TreeGrafter"/>
</dbReference>
<evidence type="ECO:0000256" key="4">
    <source>
        <dbReference type="PROSITE-ProRule" id="PRU00175"/>
    </source>
</evidence>
<dbReference type="EMBL" id="AP021548">
    <property type="protein sequence ID" value="BBN69868.1"/>
    <property type="molecule type" value="Genomic_DNA"/>
</dbReference>
<proteinExistence type="predicted"/>
<gene>
    <name evidence="6" type="ORF">Prudu_1211S000300</name>
</gene>
<evidence type="ECO:0000259" key="5">
    <source>
        <dbReference type="PROSITE" id="PS50089"/>
    </source>
</evidence>
<dbReference type="GO" id="GO:0140082">
    <property type="term" value="F:SUMO-ubiquitin ligase activity"/>
    <property type="evidence" value="ECO:0007669"/>
    <property type="project" value="TreeGrafter"/>
</dbReference>
<dbReference type="PROSITE" id="PS00518">
    <property type="entry name" value="ZF_RING_1"/>
    <property type="match status" value="1"/>
</dbReference>
<dbReference type="InterPro" id="IPR001841">
    <property type="entry name" value="Znf_RING"/>
</dbReference>
<dbReference type="PROSITE" id="PS50089">
    <property type="entry name" value="ZF_RING_2"/>
    <property type="match status" value="1"/>
</dbReference>
<keyword evidence="1" id="KW-0479">Metal-binding</keyword>
<reference evidence="6" key="1">
    <citation type="journal article" date="2019" name="Science">
        <title>Mutation of a bHLH transcription factor allowed almond domestication.</title>
        <authorList>
            <person name="Sanchez-Perez R."/>
            <person name="Pavan S."/>
            <person name="Mazzeo R."/>
            <person name="Moldovan C."/>
            <person name="Aiese Cigliano R."/>
            <person name="Del Cueto J."/>
            <person name="Ricciardi F."/>
            <person name="Lotti C."/>
            <person name="Ricciardi L."/>
            <person name="Dicenta F."/>
            <person name="Lopez-Marques R.L."/>
            <person name="Lindberg Moller B."/>
        </authorList>
    </citation>
    <scope>NUCLEOTIDE SEQUENCE</scope>
</reference>
<feature type="domain" description="RING-type" evidence="5">
    <location>
        <begin position="82"/>
        <end position="120"/>
    </location>
</feature>
<evidence type="ECO:0000313" key="6">
    <source>
        <dbReference type="EMBL" id="BBN69868.1"/>
    </source>
</evidence>
<dbReference type="Pfam" id="PF13923">
    <property type="entry name" value="zf-C3HC4_2"/>
    <property type="match status" value="1"/>
</dbReference>
<dbReference type="GO" id="GO:0032183">
    <property type="term" value="F:SUMO binding"/>
    <property type="evidence" value="ECO:0007669"/>
    <property type="project" value="TreeGrafter"/>
</dbReference>
<dbReference type="GO" id="GO:0008270">
    <property type="term" value="F:zinc ion binding"/>
    <property type="evidence" value="ECO:0007669"/>
    <property type="project" value="UniProtKB-KW"/>
</dbReference>
<evidence type="ECO:0000256" key="2">
    <source>
        <dbReference type="ARBA" id="ARBA00022771"/>
    </source>
</evidence>
<evidence type="ECO:0000256" key="3">
    <source>
        <dbReference type="ARBA" id="ARBA00022833"/>
    </source>
</evidence>
<dbReference type="InterPro" id="IPR017907">
    <property type="entry name" value="Znf_RING_CS"/>
</dbReference>
<dbReference type="SMART" id="SM00184">
    <property type="entry name" value="RING"/>
    <property type="match status" value="1"/>
</dbReference>
<sequence>MHKELHDYFMVNGFAKEWDVAAQTHLIPLHCHKRRRTLRNQAVLNWELHFSSEDSDANKTKEVPIPELPQSAPPPETPAFSCPICLGPLSEETSTKCGHIFCKMCIEASIKVQHKCPTCRKRLRMKDTIRVYLPTNICFGLVDSRQQCLLNHNNKRELWCKVITLSFGNFDFDRSTFHIPVEFKDLPHKREWSQYYQWGVSSGPGFRFHSACVRVSFHTHTQDARGSNLRLFVHKQWQIQECCRKWVGNVAEAEAEVMEFERLKVERRISASIYAMNGGNEYVDNEYDGSDALWDLPTLSQ</sequence>